<dbReference type="RefSeq" id="XP_064678416.1">
    <property type="nucleotide sequence ID" value="XM_064826556.1"/>
</dbReference>
<sequence length="226" mass="25796">MQGQPNGHPYAENVVPTTEQPTHSFSSDLVFLPPSDASQYIKTELPPLQSANSEAPSSFVSATLKRKRSVMSKLFRHNHGLVYRLGKEKNVFLQRFSSEEDEGLCTVNMDNENRRIAVREIYTIANGYNIYSLHYPPQWPAKSWNLNRQHVSGDVSQSPFIASIVHSWKYDQAKQVYASKAVDELKEIVNEYHVWLQKTTATLVDVTLVAPRLCLEWPKNWAFSTV</sequence>
<comment type="caution">
    <text evidence="2">The sequence shown here is derived from an EMBL/GenBank/DDBJ whole genome shotgun (WGS) entry which is preliminary data.</text>
</comment>
<dbReference type="Proteomes" id="UP001304243">
    <property type="component" value="Unassembled WGS sequence"/>
</dbReference>
<accession>A0AAN7D9W7</accession>
<dbReference type="EMBL" id="JASEJX010000028">
    <property type="protein sequence ID" value="KAK4511750.1"/>
    <property type="molecule type" value="Genomic_DNA"/>
</dbReference>
<reference evidence="2 3" key="1">
    <citation type="submission" date="2022-11" db="EMBL/GenBank/DDBJ databases">
        <title>Mucor velutinosus strain NIH1002 WGS.</title>
        <authorList>
            <person name="Subramanian P."/>
            <person name="Mullikin J.C."/>
            <person name="Segre J.A."/>
            <person name="Zelazny A.M."/>
        </authorList>
    </citation>
    <scope>NUCLEOTIDE SEQUENCE [LARGE SCALE GENOMIC DNA]</scope>
    <source>
        <strain evidence="2 3">NIH1002</strain>
    </source>
</reference>
<protein>
    <submittedName>
        <fullName evidence="2">Uncharacterized protein</fullName>
    </submittedName>
</protein>
<keyword evidence="3" id="KW-1185">Reference proteome</keyword>
<feature type="region of interest" description="Disordered" evidence="1">
    <location>
        <begin position="1"/>
        <end position="20"/>
    </location>
</feature>
<dbReference type="GeneID" id="89950980"/>
<name>A0AAN7D9W7_9FUNG</name>
<evidence type="ECO:0000313" key="3">
    <source>
        <dbReference type="Proteomes" id="UP001304243"/>
    </source>
</evidence>
<evidence type="ECO:0000256" key="1">
    <source>
        <dbReference type="SAM" id="MobiDB-lite"/>
    </source>
</evidence>
<organism evidence="2 3">
    <name type="scientific">Mucor velutinosus</name>
    <dbReference type="NCBI Taxonomy" id="708070"/>
    <lineage>
        <taxon>Eukaryota</taxon>
        <taxon>Fungi</taxon>
        <taxon>Fungi incertae sedis</taxon>
        <taxon>Mucoromycota</taxon>
        <taxon>Mucoromycotina</taxon>
        <taxon>Mucoromycetes</taxon>
        <taxon>Mucorales</taxon>
        <taxon>Mucorineae</taxon>
        <taxon>Mucoraceae</taxon>
        <taxon>Mucor</taxon>
    </lineage>
</organism>
<evidence type="ECO:0000313" key="2">
    <source>
        <dbReference type="EMBL" id="KAK4511750.1"/>
    </source>
</evidence>
<gene>
    <name evidence="2" type="ORF">ATC70_007294</name>
</gene>
<dbReference type="AlphaFoldDB" id="A0AAN7D9W7"/>
<proteinExistence type="predicted"/>